<dbReference type="PANTHER" id="PTHR11473">
    <property type="entry name" value="AROMATIC AMINO ACID HYDROXYLASE"/>
    <property type="match status" value="1"/>
</dbReference>
<sequence length="590" mass="65942">MSFNDFNNPQVAALPGHLKQFIVDQHYEHYTPIDHAVWRYVMRQNYSYLKDVAYYPYIPGLTKAGLTIERIPNLQEMNDALAKIGWGAVTVDGFIPPAAFMEYQAYRVLVIAADIRQSRHIEYTPAPDIIHESAGHAPIIADKDYHEYLSYFGSIGAKAMFSAQDFELYEAIRALSILKEMPDADVEEIKKADELVTYRQENMGQPSEMALLSRLHWWTVEYGLIGTLDNPKIYGAGLLSSIGESASCMMAEVKKLLYTIDAVNYSYDITKTQPQLFVTPTFQNLIDVLEEFANTMSFRRGGAYGLGKALESKNTCTVVYSSGIQVSGTVADFELDGAGSPYFIKTAGCTALAVNNKQLKGHGKNYHKDGFSSPVGRLKGNVVLEELSTDELAVIGITIGNNAELDFESGIAVKGKVKSILTSEGKTQLITFVDCTVTDKGGSMLFDPTWGVYDMAVGESIASVFCGAADKEAFEEVVYKSKTATHHVEYSAKNRELHKLYRQVRDCRQKQGDYGFLGNVWLRLQRDHQDDWLCALEILELLEHEEIEPALSAEIRNFLQQKAKGQPELKKLIADGFYLIAHPVEQKLVF</sequence>
<evidence type="ECO:0000313" key="9">
    <source>
        <dbReference type="Proteomes" id="UP001500742"/>
    </source>
</evidence>
<evidence type="ECO:0000256" key="5">
    <source>
        <dbReference type="ARBA" id="ARBA00023004"/>
    </source>
</evidence>
<dbReference type="InterPro" id="IPR019774">
    <property type="entry name" value="Aromatic-AA_hydroxylase_C"/>
</dbReference>
<name>A0ABP7P172_9SPHI</name>
<dbReference type="EMBL" id="BAAAZC010000002">
    <property type="protein sequence ID" value="GAA3958004.1"/>
    <property type="molecule type" value="Genomic_DNA"/>
</dbReference>
<evidence type="ECO:0000256" key="1">
    <source>
        <dbReference type="ARBA" id="ARBA00001954"/>
    </source>
</evidence>
<reference evidence="9" key="1">
    <citation type="journal article" date="2019" name="Int. J. Syst. Evol. Microbiol.">
        <title>The Global Catalogue of Microorganisms (GCM) 10K type strain sequencing project: providing services to taxonomists for standard genome sequencing and annotation.</title>
        <authorList>
            <consortium name="The Broad Institute Genomics Platform"/>
            <consortium name="The Broad Institute Genome Sequencing Center for Infectious Disease"/>
            <person name="Wu L."/>
            <person name="Ma J."/>
        </authorList>
    </citation>
    <scope>NUCLEOTIDE SEQUENCE [LARGE SCALE GENOMIC DNA]</scope>
    <source>
        <strain evidence="9">JCM 16601</strain>
    </source>
</reference>
<keyword evidence="6" id="KW-0503">Monooxygenase</keyword>
<accession>A0ABP7P172</accession>
<keyword evidence="4" id="KW-0560">Oxidoreductase</keyword>
<proteinExistence type="inferred from homology"/>
<dbReference type="InterPro" id="IPR001273">
    <property type="entry name" value="ArAA_hydroxylase"/>
</dbReference>
<evidence type="ECO:0000256" key="6">
    <source>
        <dbReference type="ARBA" id="ARBA00023033"/>
    </source>
</evidence>
<comment type="cofactor">
    <cofactor evidence="1">
        <name>Fe(2+)</name>
        <dbReference type="ChEBI" id="CHEBI:29033"/>
    </cofactor>
</comment>
<dbReference type="RefSeq" id="WP_259092686.1">
    <property type="nucleotide sequence ID" value="NZ_BAAAZC010000002.1"/>
</dbReference>
<gene>
    <name evidence="8" type="ORF">GCM10022210_01540</name>
</gene>
<dbReference type="PROSITE" id="PS51410">
    <property type="entry name" value="BH4_AAA_HYDROXYL_2"/>
    <property type="match status" value="1"/>
</dbReference>
<evidence type="ECO:0000256" key="4">
    <source>
        <dbReference type="ARBA" id="ARBA00023002"/>
    </source>
</evidence>
<evidence type="ECO:0000256" key="2">
    <source>
        <dbReference type="ARBA" id="ARBA00009712"/>
    </source>
</evidence>
<organism evidence="8 9">
    <name type="scientific">Mucilaginibacter dorajii</name>
    <dbReference type="NCBI Taxonomy" id="692994"/>
    <lineage>
        <taxon>Bacteria</taxon>
        <taxon>Pseudomonadati</taxon>
        <taxon>Bacteroidota</taxon>
        <taxon>Sphingobacteriia</taxon>
        <taxon>Sphingobacteriales</taxon>
        <taxon>Sphingobacteriaceae</taxon>
        <taxon>Mucilaginibacter</taxon>
    </lineage>
</organism>
<dbReference type="Gene3D" id="1.10.800.10">
    <property type="entry name" value="Aromatic amino acid hydroxylase"/>
    <property type="match status" value="1"/>
</dbReference>
<dbReference type="InterPro" id="IPR036951">
    <property type="entry name" value="ArAA_hydroxylase_sf"/>
</dbReference>
<keyword evidence="3" id="KW-0479">Metal-binding</keyword>
<comment type="caution">
    <text evidence="8">The sequence shown here is derived from an EMBL/GenBank/DDBJ whole genome shotgun (WGS) entry which is preliminary data.</text>
</comment>
<evidence type="ECO:0000256" key="3">
    <source>
        <dbReference type="ARBA" id="ARBA00022723"/>
    </source>
</evidence>
<evidence type="ECO:0000313" key="8">
    <source>
        <dbReference type="EMBL" id="GAA3958004.1"/>
    </source>
</evidence>
<dbReference type="PANTHER" id="PTHR11473:SF24">
    <property type="entry name" value="PHENYLALANINE-4-HYDROXYLASE"/>
    <property type="match status" value="1"/>
</dbReference>
<dbReference type="Proteomes" id="UP001500742">
    <property type="component" value="Unassembled WGS sequence"/>
</dbReference>
<keyword evidence="5" id="KW-0408">Iron</keyword>
<dbReference type="NCBIfam" id="NF010657">
    <property type="entry name" value="PRK14056.1"/>
    <property type="match status" value="1"/>
</dbReference>
<dbReference type="InterPro" id="IPR036329">
    <property type="entry name" value="Aro-AA_hydroxylase_C_sf"/>
</dbReference>
<feature type="domain" description="Biopterin-dependent aromatic amino acid hydroxylase family profile" evidence="7">
    <location>
        <begin position="1"/>
        <end position="342"/>
    </location>
</feature>
<comment type="similarity">
    <text evidence="2">Belongs to the biopterin-dependent aromatic amino acid hydroxylase family.</text>
</comment>
<evidence type="ECO:0000259" key="7">
    <source>
        <dbReference type="PROSITE" id="PS51410"/>
    </source>
</evidence>
<protein>
    <submittedName>
        <fullName evidence="8">Aromatic amino acid hydroxylase</fullName>
    </submittedName>
</protein>
<dbReference type="Pfam" id="PF00351">
    <property type="entry name" value="Biopterin_H"/>
    <property type="match status" value="2"/>
</dbReference>
<dbReference type="SUPFAM" id="SSF56534">
    <property type="entry name" value="Aromatic aminoacid monoxygenases, catalytic and oligomerization domains"/>
    <property type="match status" value="1"/>
</dbReference>
<keyword evidence="9" id="KW-1185">Reference proteome</keyword>